<accession>A0A0M2V1K6</accession>
<evidence type="ECO:0000313" key="9">
    <source>
        <dbReference type="Proteomes" id="UP000034228"/>
    </source>
</evidence>
<dbReference type="InterPro" id="IPR010432">
    <property type="entry name" value="RDD"/>
</dbReference>
<evidence type="ECO:0000256" key="4">
    <source>
        <dbReference type="ARBA" id="ARBA00022989"/>
    </source>
</evidence>
<reference evidence="8 9" key="1">
    <citation type="submission" date="2015-03" db="EMBL/GenBank/DDBJ databases">
        <title>Draft genome sequences of two protease-producing strains of Arsukibacterium isolated from two cold and alkaline environments.</title>
        <authorList>
            <person name="Lylloff J.E."/>
            <person name="Skov L.B."/>
            <person name="Jepsen M."/>
            <person name="Hallin P.F."/>
            <person name="Sorensen S.J."/>
            <person name="Stougaard P."/>
            <person name="Glaring M.A."/>
        </authorList>
    </citation>
    <scope>NUCLEOTIDE SEQUENCE [LARGE SCALE GENOMIC DNA]</scope>
    <source>
        <strain evidence="8 9">GCM72</strain>
    </source>
</reference>
<evidence type="ECO:0000256" key="2">
    <source>
        <dbReference type="ARBA" id="ARBA00022475"/>
    </source>
</evidence>
<dbReference type="PANTHER" id="PTHR36115">
    <property type="entry name" value="PROLINE-RICH ANTIGEN HOMOLOG-RELATED"/>
    <property type="match status" value="1"/>
</dbReference>
<dbReference type="AlphaFoldDB" id="A0A0M2V1K6"/>
<evidence type="ECO:0000259" key="7">
    <source>
        <dbReference type="Pfam" id="PF06271"/>
    </source>
</evidence>
<keyword evidence="4 6" id="KW-1133">Transmembrane helix</keyword>
<feature type="transmembrane region" description="Helical" evidence="6">
    <location>
        <begin position="61"/>
        <end position="90"/>
    </location>
</feature>
<evidence type="ECO:0000256" key="3">
    <source>
        <dbReference type="ARBA" id="ARBA00022692"/>
    </source>
</evidence>
<feature type="transmembrane region" description="Helical" evidence="6">
    <location>
        <begin position="102"/>
        <end position="119"/>
    </location>
</feature>
<evidence type="ECO:0000256" key="5">
    <source>
        <dbReference type="ARBA" id="ARBA00023136"/>
    </source>
</evidence>
<comment type="caution">
    <text evidence="8">The sequence shown here is derived from an EMBL/GenBank/DDBJ whole genome shotgun (WGS) entry which is preliminary data.</text>
</comment>
<dbReference type="GO" id="GO:0005886">
    <property type="term" value="C:plasma membrane"/>
    <property type="evidence" value="ECO:0007669"/>
    <property type="project" value="UniProtKB-SubCell"/>
</dbReference>
<evidence type="ECO:0000256" key="6">
    <source>
        <dbReference type="SAM" id="Phobius"/>
    </source>
</evidence>
<feature type="domain" description="RDD" evidence="7">
    <location>
        <begin position="243"/>
        <end position="333"/>
    </location>
</feature>
<proteinExistence type="predicted"/>
<dbReference type="Proteomes" id="UP000034228">
    <property type="component" value="Unassembled WGS sequence"/>
</dbReference>
<organism evidence="8 9">
    <name type="scientific">Arsukibacterium ikkense</name>
    <dbReference type="NCBI Taxonomy" id="336831"/>
    <lineage>
        <taxon>Bacteria</taxon>
        <taxon>Pseudomonadati</taxon>
        <taxon>Pseudomonadota</taxon>
        <taxon>Gammaproteobacteria</taxon>
        <taxon>Chromatiales</taxon>
        <taxon>Chromatiaceae</taxon>
        <taxon>Arsukibacterium</taxon>
    </lineage>
</organism>
<comment type="subcellular location">
    <subcellularLocation>
        <location evidence="1">Cell membrane</location>
        <topology evidence="1">Multi-pass membrane protein</topology>
    </subcellularLocation>
</comment>
<sequence length="340" mass="37528">MSLHQFDDNASITEVTPGVYVDLAGQQLSVQQVRQVVTPHDFTVASALVGRALAKPWRRGVAIALDLLLIALFTSASLLFLLPVAAYLAFRCHLQQHNKRRNIVIAFALLSMLLLPFMPEKTDKRSDYKVKASLLITASAITLTKTDCNAECADRQLDNISEQLRGSKLTDNEIDGIVKELLEDSILTEAEQKAAHNRVMSNIKQHRQQAAQQATEALIQATTQPGANSSWWQPLAQSEHSVLKWLQGMLTDLGIGFGWAVFYFTLFISWNGGQTLGKAAMAIKVVQLNNTPLSLWQAFGRQGGYSAGIATGLLGFIQIYWDPNRQAIQDKVADTLVLKI</sequence>
<keyword evidence="3 6" id="KW-0812">Transmembrane</keyword>
<name>A0A0M2V1K6_9GAMM</name>
<dbReference type="EMBL" id="LAHO01000014">
    <property type="protein sequence ID" value="KKO44727.1"/>
    <property type="molecule type" value="Genomic_DNA"/>
</dbReference>
<dbReference type="InterPro" id="IPR051791">
    <property type="entry name" value="Pra-immunoreactive"/>
</dbReference>
<dbReference type="STRING" id="336831.WG68_14380"/>
<keyword evidence="5 6" id="KW-0472">Membrane</keyword>
<dbReference type="PATRIC" id="fig|336831.14.peg.1505"/>
<feature type="transmembrane region" description="Helical" evidence="6">
    <location>
        <begin position="250"/>
        <end position="270"/>
    </location>
</feature>
<evidence type="ECO:0000313" key="8">
    <source>
        <dbReference type="EMBL" id="KKO44727.1"/>
    </source>
</evidence>
<dbReference type="RefSeq" id="WP_046558399.1">
    <property type="nucleotide sequence ID" value="NZ_LAHO01000014.1"/>
</dbReference>
<evidence type="ECO:0000256" key="1">
    <source>
        <dbReference type="ARBA" id="ARBA00004651"/>
    </source>
</evidence>
<keyword evidence="9" id="KW-1185">Reference proteome</keyword>
<dbReference type="PANTHER" id="PTHR36115:SF6">
    <property type="entry name" value="PROLINE-RICH ANTIGEN HOMOLOG"/>
    <property type="match status" value="1"/>
</dbReference>
<keyword evidence="2" id="KW-1003">Cell membrane</keyword>
<protein>
    <recommendedName>
        <fullName evidence="7">RDD domain-containing protein</fullName>
    </recommendedName>
</protein>
<dbReference type="OrthoDB" id="9787732at2"/>
<dbReference type="Pfam" id="PF06271">
    <property type="entry name" value="RDD"/>
    <property type="match status" value="1"/>
</dbReference>
<gene>
    <name evidence="8" type="ORF">WG68_14380</name>
</gene>